<evidence type="ECO:0000256" key="6">
    <source>
        <dbReference type="SAM" id="MobiDB-lite"/>
    </source>
</evidence>
<feature type="compositionally biased region" description="Low complexity" evidence="6">
    <location>
        <begin position="289"/>
        <end position="302"/>
    </location>
</feature>
<dbReference type="AlphaFoldDB" id="A0A7S2MVQ9"/>
<evidence type="ECO:0000256" key="3">
    <source>
        <dbReference type="ARBA" id="ARBA00022771"/>
    </source>
</evidence>
<keyword evidence="3 5" id="KW-0863">Zinc-finger</keyword>
<protein>
    <recommendedName>
        <fullName evidence="7">Arf-GAP domain-containing protein</fullName>
    </recommendedName>
</protein>
<sequence>MSNRSQQYTSSRSISGNIKDDGTVTAAGKGGVCLPTSEKNALFRKLKNMRENTTCFDCPNTRPTWASVTYGVFLCLDCSATHRNMGVHLTFVRSVDLDEWTQSQIDAMRIGGNANARSYFRKHGFTDLYGGKTEKKYKSKAAQSYRSELAKLVQAEAAKRGEGIAPTENGDSVEGSSTLLENLDISMKKEQEEDAKRKLAAARREGASSLTAQSKAKLASTMPGATKLNVTPPTSGNLSGLSNGSKPAGGGTKLLLRKPSSSSSNLLKKKPTSSGPGKLRVSKLPVKLSANGNGNASSAGAGNDDDIGFEDVAETQRAAAEAEREAKQLAADEEMARKLQMELNAGGGSVPSTPAAPAAPPVPAPAPAPTPSLKVPAAKPQPQRTGMEENMAKLKAMNSDFFAQM</sequence>
<evidence type="ECO:0000256" key="5">
    <source>
        <dbReference type="PROSITE-ProRule" id="PRU00288"/>
    </source>
</evidence>
<keyword evidence="1" id="KW-0343">GTPase activation</keyword>
<gene>
    <name evidence="8" type="ORF">HTAM1171_LOCUS8659</name>
</gene>
<reference evidence="8" key="1">
    <citation type="submission" date="2021-01" db="EMBL/GenBank/DDBJ databases">
        <authorList>
            <person name="Corre E."/>
            <person name="Pelletier E."/>
            <person name="Niang G."/>
            <person name="Scheremetjew M."/>
            <person name="Finn R."/>
            <person name="Kale V."/>
            <person name="Holt S."/>
            <person name="Cochrane G."/>
            <person name="Meng A."/>
            <person name="Brown T."/>
            <person name="Cohen L."/>
        </authorList>
    </citation>
    <scope>NUCLEOTIDE SEQUENCE</scope>
    <source>
        <strain evidence="8">CCMP826</strain>
    </source>
</reference>
<feature type="compositionally biased region" description="Basic and acidic residues" evidence="6">
    <location>
        <begin position="190"/>
        <end position="206"/>
    </location>
</feature>
<feature type="domain" description="Arf-GAP" evidence="7">
    <location>
        <begin position="40"/>
        <end position="160"/>
    </location>
</feature>
<dbReference type="GO" id="GO:0000139">
    <property type="term" value="C:Golgi membrane"/>
    <property type="evidence" value="ECO:0007669"/>
    <property type="project" value="GOC"/>
</dbReference>
<keyword evidence="2" id="KW-0479">Metal-binding</keyword>
<accession>A0A7S2MVQ9</accession>
<dbReference type="Pfam" id="PF01412">
    <property type="entry name" value="ArfGap"/>
    <property type="match status" value="1"/>
</dbReference>
<dbReference type="SMART" id="SM00105">
    <property type="entry name" value="ArfGap"/>
    <property type="match status" value="1"/>
</dbReference>
<dbReference type="Gene3D" id="1.10.220.150">
    <property type="entry name" value="Arf GTPase activating protein"/>
    <property type="match status" value="1"/>
</dbReference>
<organism evidence="8">
    <name type="scientific">Helicotheca tamesis</name>
    <dbReference type="NCBI Taxonomy" id="374047"/>
    <lineage>
        <taxon>Eukaryota</taxon>
        <taxon>Sar</taxon>
        <taxon>Stramenopiles</taxon>
        <taxon>Ochrophyta</taxon>
        <taxon>Bacillariophyta</taxon>
        <taxon>Mediophyceae</taxon>
        <taxon>Lithodesmiophycidae</taxon>
        <taxon>Lithodesmiales</taxon>
        <taxon>Lithodesmiaceae</taxon>
        <taxon>Helicotheca</taxon>
    </lineage>
</organism>
<dbReference type="InterPro" id="IPR038508">
    <property type="entry name" value="ArfGAP_dom_sf"/>
</dbReference>
<feature type="compositionally biased region" description="Pro residues" evidence="6">
    <location>
        <begin position="357"/>
        <end position="370"/>
    </location>
</feature>
<dbReference type="GO" id="GO:0048205">
    <property type="term" value="P:COPI coating of Golgi vesicle"/>
    <property type="evidence" value="ECO:0007669"/>
    <property type="project" value="TreeGrafter"/>
</dbReference>
<proteinExistence type="predicted"/>
<evidence type="ECO:0000259" key="7">
    <source>
        <dbReference type="PROSITE" id="PS50115"/>
    </source>
</evidence>
<dbReference type="CDD" id="cd08831">
    <property type="entry name" value="ArfGap_ArfGap2_3_like"/>
    <property type="match status" value="1"/>
</dbReference>
<feature type="region of interest" description="Disordered" evidence="6">
    <location>
        <begin position="344"/>
        <end position="386"/>
    </location>
</feature>
<name>A0A7S2MVQ9_9STRA</name>
<dbReference type="InterPro" id="IPR001164">
    <property type="entry name" value="ArfGAP_dom"/>
</dbReference>
<evidence type="ECO:0000256" key="4">
    <source>
        <dbReference type="ARBA" id="ARBA00022833"/>
    </source>
</evidence>
<dbReference type="PRINTS" id="PR00405">
    <property type="entry name" value="REVINTRACTNG"/>
</dbReference>
<dbReference type="PANTHER" id="PTHR45686">
    <property type="entry name" value="ADP-RIBOSYLATION FACTOR GTPASE ACTIVATING PROTEIN 3, ISOFORM H-RELATED"/>
    <property type="match status" value="1"/>
</dbReference>
<dbReference type="PROSITE" id="PS50115">
    <property type="entry name" value="ARFGAP"/>
    <property type="match status" value="1"/>
</dbReference>
<dbReference type="SUPFAM" id="SSF57863">
    <property type="entry name" value="ArfGap/RecO-like zinc finger"/>
    <property type="match status" value="1"/>
</dbReference>
<evidence type="ECO:0000256" key="1">
    <source>
        <dbReference type="ARBA" id="ARBA00022468"/>
    </source>
</evidence>
<feature type="compositionally biased region" description="Acidic residues" evidence="6">
    <location>
        <begin position="303"/>
        <end position="313"/>
    </location>
</feature>
<feature type="compositionally biased region" description="Polar residues" evidence="6">
    <location>
        <begin position="1"/>
        <end position="16"/>
    </location>
</feature>
<evidence type="ECO:0000256" key="2">
    <source>
        <dbReference type="ARBA" id="ARBA00022723"/>
    </source>
</evidence>
<evidence type="ECO:0000313" key="8">
    <source>
        <dbReference type="EMBL" id="CAD9504917.1"/>
    </source>
</evidence>
<feature type="compositionally biased region" description="Low complexity" evidence="6">
    <location>
        <begin position="235"/>
        <end position="245"/>
    </location>
</feature>
<feature type="region of interest" description="Disordered" evidence="6">
    <location>
        <begin position="1"/>
        <end position="22"/>
    </location>
</feature>
<keyword evidence="4" id="KW-0862">Zinc</keyword>
<dbReference type="PANTHER" id="PTHR45686:SF4">
    <property type="entry name" value="ADP-RIBOSYLATION FACTOR GTPASE ACTIVATING PROTEIN 3, ISOFORM H"/>
    <property type="match status" value="1"/>
</dbReference>
<dbReference type="GO" id="GO:0005096">
    <property type="term" value="F:GTPase activator activity"/>
    <property type="evidence" value="ECO:0007669"/>
    <property type="project" value="UniProtKB-KW"/>
</dbReference>
<feature type="region of interest" description="Disordered" evidence="6">
    <location>
        <begin position="190"/>
        <end position="329"/>
    </location>
</feature>
<dbReference type="InterPro" id="IPR037278">
    <property type="entry name" value="ARFGAP/RecO"/>
</dbReference>
<dbReference type="EMBL" id="HBGV01014121">
    <property type="protein sequence ID" value="CAD9504917.1"/>
    <property type="molecule type" value="Transcribed_RNA"/>
</dbReference>
<feature type="compositionally biased region" description="Low complexity" evidence="6">
    <location>
        <begin position="253"/>
        <end position="266"/>
    </location>
</feature>
<dbReference type="GO" id="GO:0008270">
    <property type="term" value="F:zinc ion binding"/>
    <property type="evidence" value="ECO:0007669"/>
    <property type="project" value="UniProtKB-KW"/>
</dbReference>